<evidence type="ECO:0000313" key="4">
    <source>
        <dbReference type="Proteomes" id="UP001161247"/>
    </source>
</evidence>
<dbReference type="Pfam" id="PF01535">
    <property type="entry name" value="PPR"/>
    <property type="match status" value="5"/>
</dbReference>
<protein>
    <submittedName>
        <fullName evidence="3">OLC1v1006029C1</fullName>
    </submittedName>
</protein>
<feature type="repeat" description="PPR" evidence="2">
    <location>
        <begin position="268"/>
        <end position="302"/>
    </location>
</feature>
<gene>
    <name evidence="3" type="ORF">OLC1_LOCUS15248</name>
</gene>
<organism evidence="3 4">
    <name type="scientific">Oldenlandia corymbosa var. corymbosa</name>
    <dbReference type="NCBI Taxonomy" id="529605"/>
    <lineage>
        <taxon>Eukaryota</taxon>
        <taxon>Viridiplantae</taxon>
        <taxon>Streptophyta</taxon>
        <taxon>Embryophyta</taxon>
        <taxon>Tracheophyta</taxon>
        <taxon>Spermatophyta</taxon>
        <taxon>Magnoliopsida</taxon>
        <taxon>eudicotyledons</taxon>
        <taxon>Gunneridae</taxon>
        <taxon>Pentapetalae</taxon>
        <taxon>asterids</taxon>
        <taxon>lamiids</taxon>
        <taxon>Gentianales</taxon>
        <taxon>Rubiaceae</taxon>
        <taxon>Rubioideae</taxon>
        <taxon>Spermacoceae</taxon>
        <taxon>Hedyotis-Oldenlandia complex</taxon>
        <taxon>Oldenlandia</taxon>
    </lineage>
</organism>
<proteinExistence type="predicted"/>
<dbReference type="PANTHER" id="PTHR24015:SF548">
    <property type="entry name" value="OS08G0340900 PROTEIN"/>
    <property type="match status" value="1"/>
</dbReference>
<dbReference type="InterPro" id="IPR011990">
    <property type="entry name" value="TPR-like_helical_dom_sf"/>
</dbReference>
<evidence type="ECO:0000256" key="1">
    <source>
        <dbReference type="ARBA" id="ARBA00022737"/>
    </source>
</evidence>
<reference evidence="3" key="1">
    <citation type="submission" date="2023-03" db="EMBL/GenBank/DDBJ databases">
        <authorList>
            <person name="Julca I."/>
        </authorList>
    </citation>
    <scope>NUCLEOTIDE SEQUENCE</scope>
</reference>
<dbReference type="FunFam" id="1.25.40.10:FF:000427">
    <property type="entry name" value="Pentatricopeptide repeat-containing protein chloroplastic"/>
    <property type="match status" value="1"/>
</dbReference>
<dbReference type="EMBL" id="OX459122">
    <property type="protein sequence ID" value="CAI9106803.1"/>
    <property type="molecule type" value="Genomic_DNA"/>
</dbReference>
<accession>A0AAV1DGP9</accession>
<dbReference type="InterPro" id="IPR046960">
    <property type="entry name" value="PPR_At4g14850-like_plant"/>
</dbReference>
<dbReference type="Proteomes" id="UP001161247">
    <property type="component" value="Chromosome 5"/>
</dbReference>
<dbReference type="Pfam" id="PF13041">
    <property type="entry name" value="PPR_2"/>
    <property type="match status" value="1"/>
</dbReference>
<dbReference type="PROSITE" id="PS51375">
    <property type="entry name" value="PPR"/>
    <property type="match status" value="2"/>
</dbReference>
<dbReference type="GO" id="GO:0003723">
    <property type="term" value="F:RNA binding"/>
    <property type="evidence" value="ECO:0007669"/>
    <property type="project" value="InterPro"/>
</dbReference>
<dbReference type="GO" id="GO:0009451">
    <property type="term" value="P:RNA modification"/>
    <property type="evidence" value="ECO:0007669"/>
    <property type="project" value="InterPro"/>
</dbReference>
<dbReference type="NCBIfam" id="TIGR00756">
    <property type="entry name" value="PPR"/>
    <property type="match status" value="3"/>
</dbReference>
<evidence type="ECO:0000256" key="2">
    <source>
        <dbReference type="PROSITE-ProRule" id="PRU00708"/>
    </source>
</evidence>
<dbReference type="Gene3D" id="1.25.40.10">
    <property type="entry name" value="Tetratricopeptide repeat domain"/>
    <property type="match status" value="2"/>
</dbReference>
<name>A0AAV1DGP9_OLDCO</name>
<dbReference type="FunFam" id="1.25.40.10:FF:000242">
    <property type="entry name" value="Pentatricopeptide repeat-containing protein"/>
    <property type="match status" value="1"/>
</dbReference>
<keyword evidence="4" id="KW-1185">Reference proteome</keyword>
<dbReference type="AlphaFoldDB" id="A0AAV1DGP9"/>
<evidence type="ECO:0000313" key="3">
    <source>
        <dbReference type="EMBL" id="CAI9106803.1"/>
    </source>
</evidence>
<dbReference type="InterPro" id="IPR002885">
    <property type="entry name" value="PPR_rpt"/>
</dbReference>
<sequence>MISRHIQTILRKSTTIAHLLQIQSLIIKTALDYEEHLFSKFILASCSISLQFSRQSFDNSPIPPPLFAWNEMIKAYSKSHTPLESVRIFSDLHRNGDHRPDKYTFPFVVKACGRCFQVGVGLSVHSMMLKMGFDWDLHISNTLVRMYGWFGLIGFSRQVFDEMCERNVVSWSSMIAAYVHCNCPTNALMVFQDMIAAEGKPNSVTLVSVLAACTSIINLKVGESIHSYIITSGIEFHVELETALLEMYSKCGCMLEAFRIFDSMHSRSLQSWTIMIACLADNGLGKEAMLLFSEMERTGLQPDSKSFSSILCTCSHLGLVEEGQIFFDKMVTVYNMRPTMEHYGCMVDLLGRAGKIEEAYQIVKNMPIEPNSMILRSFISACYNLGCFICEDKHLQQLMLKIEPDLGANYVLSGSVDSSSGYLSHNNPQVYHERKRCEQDPG</sequence>
<keyword evidence="1" id="KW-0677">Repeat</keyword>
<dbReference type="PANTHER" id="PTHR24015">
    <property type="entry name" value="OS07G0578800 PROTEIN-RELATED"/>
    <property type="match status" value="1"/>
</dbReference>
<feature type="repeat" description="PPR" evidence="2">
    <location>
        <begin position="167"/>
        <end position="201"/>
    </location>
</feature>